<evidence type="ECO:0000313" key="9">
    <source>
        <dbReference type="Proteomes" id="UP000000689"/>
    </source>
</evidence>
<dbReference type="AlphaFoldDB" id="G0W5B5"/>
<organism evidence="8 9">
    <name type="scientific">Naumovozyma dairenensis (strain ATCC 10597 / BCRC 20456 / CBS 421 / NBRC 0211 / NRRL Y-12639)</name>
    <name type="common">Saccharomyces dairenensis</name>
    <dbReference type="NCBI Taxonomy" id="1071378"/>
    <lineage>
        <taxon>Eukaryota</taxon>
        <taxon>Fungi</taxon>
        <taxon>Dikarya</taxon>
        <taxon>Ascomycota</taxon>
        <taxon>Saccharomycotina</taxon>
        <taxon>Saccharomycetes</taxon>
        <taxon>Saccharomycetales</taxon>
        <taxon>Saccharomycetaceae</taxon>
        <taxon>Naumovozyma</taxon>
    </lineage>
</organism>
<dbReference type="OrthoDB" id="1227494at2759"/>
<dbReference type="OMA" id="THIVFPY"/>
<feature type="compositionally biased region" description="Low complexity" evidence="7">
    <location>
        <begin position="65"/>
        <end position="82"/>
    </location>
</feature>
<dbReference type="STRING" id="1071378.G0W5B5"/>
<dbReference type="eggNOG" id="KOG3449">
    <property type="taxonomic scope" value="Eukaryota"/>
</dbReference>
<dbReference type="KEGG" id="ndi:NDAI_0A08500"/>
<dbReference type="HAMAP" id="MF_01478">
    <property type="entry name" value="Ribosomal_L12_arch"/>
    <property type="match status" value="1"/>
</dbReference>
<sequence length="106" mass="10704">MKYLAAYLLLNAAGTTPNADNVKAVLSSVGIDIEEDKVSSLISSLEGKSVDELIVAGNEKLAAVPAAGPASGSAPAAGASGDATEEAKEEEEEEESDADMGFGLFD</sequence>
<dbReference type="InterPro" id="IPR027534">
    <property type="entry name" value="Ribosomal_P1/P2"/>
</dbReference>
<protein>
    <recommendedName>
        <fullName evidence="10">60S acidic ribosomal protein P2</fullName>
    </recommendedName>
</protein>
<evidence type="ECO:0000256" key="4">
    <source>
        <dbReference type="ARBA" id="ARBA00022980"/>
    </source>
</evidence>
<dbReference type="HOGENOM" id="CLU_114656_0_2_1"/>
<dbReference type="PANTHER" id="PTHR21141">
    <property type="entry name" value="60S ACIDIC RIBOSOMAL PROTEIN FAMILY MEMBER"/>
    <property type="match status" value="1"/>
</dbReference>
<dbReference type="InterPro" id="IPR044076">
    <property type="entry name" value="Ribosomal_P2"/>
</dbReference>
<evidence type="ECO:0000313" key="8">
    <source>
        <dbReference type="EMBL" id="CCD23003.1"/>
    </source>
</evidence>
<dbReference type="CDD" id="cd05833">
    <property type="entry name" value="Ribosomal_P2"/>
    <property type="match status" value="1"/>
</dbReference>
<dbReference type="Gene3D" id="1.10.10.1410">
    <property type="match status" value="1"/>
</dbReference>
<dbReference type="GO" id="GO:0002182">
    <property type="term" value="P:cytoplasmic translational elongation"/>
    <property type="evidence" value="ECO:0007669"/>
    <property type="project" value="InterPro"/>
</dbReference>
<dbReference type="GO" id="GO:0003735">
    <property type="term" value="F:structural constituent of ribosome"/>
    <property type="evidence" value="ECO:0007669"/>
    <property type="project" value="InterPro"/>
</dbReference>
<gene>
    <name evidence="8" type="primary">NDAI0A08500</name>
    <name evidence="8" type="ordered locus">NDAI_0A08500</name>
</gene>
<feature type="region of interest" description="Disordered" evidence="7">
    <location>
        <begin position="65"/>
        <end position="106"/>
    </location>
</feature>
<comment type="function">
    <text evidence="1">Component of the ribosome, a large ribonucleoprotein complex responsible for the synthesis of proteins in the cell. The small ribosomal subunit (SSU) binds messenger RNAs (mRNAs) and translates the encoded message by selecting cognate aminoacyl-transfer RNA (tRNA) molecules. The large subunit (LSU) contains the ribosomal catalytic site termed the peptidyl transferase center (PTC), which catalyzes the formation of peptide bonds, thereby polymerizing the amino acids delivered by tRNAs into a polypeptide chain. The nascent polypeptides leave the ribosome through a tunnel in the LSU and interact with protein factors that function in enzymatic processing, targeting, and the membrane insertion of nascent chains at the exit of the ribosomal tunnel.</text>
</comment>
<keyword evidence="5" id="KW-0687">Ribonucleoprotein</keyword>
<dbReference type="GO" id="GO:0022625">
    <property type="term" value="C:cytosolic large ribosomal subunit"/>
    <property type="evidence" value="ECO:0007669"/>
    <property type="project" value="InterPro"/>
</dbReference>
<dbReference type="Pfam" id="PF00428">
    <property type="entry name" value="Ribosomal_60s"/>
    <property type="match status" value="1"/>
</dbReference>
<dbReference type="InterPro" id="IPR038716">
    <property type="entry name" value="P1/P2_N_sf"/>
</dbReference>
<dbReference type="GeneID" id="11493596"/>
<dbReference type="FunFam" id="1.10.10.1410:FF:000002">
    <property type="entry name" value="60S acidic ribosomal protein P2"/>
    <property type="match status" value="1"/>
</dbReference>
<evidence type="ECO:0000256" key="1">
    <source>
        <dbReference type="ARBA" id="ARBA00004021"/>
    </source>
</evidence>
<accession>G0W5B5</accession>
<dbReference type="Proteomes" id="UP000000689">
    <property type="component" value="Chromosome 1"/>
</dbReference>
<evidence type="ECO:0000256" key="2">
    <source>
        <dbReference type="ARBA" id="ARBA00005436"/>
    </source>
</evidence>
<proteinExistence type="inferred from homology"/>
<keyword evidence="3" id="KW-0597">Phosphoprotein</keyword>
<evidence type="ECO:0000256" key="5">
    <source>
        <dbReference type="ARBA" id="ARBA00023274"/>
    </source>
</evidence>
<evidence type="ECO:0000256" key="7">
    <source>
        <dbReference type="SAM" id="MobiDB-lite"/>
    </source>
</evidence>
<comment type="subunit">
    <text evidence="6">Component of the large ribosomal subunit (LSU). Mature yeast ribosomes consist of a small (40S) and a large (60S) subunit. The 40S small subunit contains 1 molecule of ribosomal RNA (18S rRNA) and 33 different proteins (encoded by 57 genes). The large 60S subunit contains 3 rRNA molecules (25S, 5.8S and 5S rRNA) and 46 different proteins (encoded by 81 genes). The 5 acidic ribosomal P-proteins form the stalk structure of the 60S subunit. They are organized as a pentameric complex in which uL10/P0 interacts with 2 heterodimers, P1A-P2B and P1B-P2A.</text>
</comment>
<feature type="compositionally biased region" description="Acidic residues" evidence="7">
    <location>
        <begin position="83"/>
        <end position="98"/>
    </location>
</feature>
<dbReference type="RefSeq" id="XP_003668246.1">
    <property type="nucleotide sequence ID" value="XM_003668198.1"/>
</dbReference>
<dbReference type="EMBL" id="HE580267">
    <property type="protein sequence ID" value="CCD23003.1"/>
    <property type="molecule type" value="Genomic_DNA"/>
</dbReference>
<keyword evidence="9" id="KW-1185">Reference proteome</keyword>
<evidence type="ECO:0000256" key="6">
    <source>
        <dbReference type="ARBA" id="ARBA00063629"/>
    </source>
</evidence>
<dbReference type="PRINTS" id="PR00456">
    <property type="entry name" value="RIBOSOMALP2"/>
</dbReference>
<comment type="similarity">
    <text evidence="2">Belongs to the eukaryotic ribosomal protein P1/P2 family.</text>
</comment>
<evidence type="ECO:0008006" key="10">
    <source>
        <dbReference type="Google" id="ProtNLM"/>
    </source>
</evidence>
<dbReference type="InterPro" id="IPR001859">
    <property type="entry name" value="Ribosomal_P1/P2_euk"/>
</dbReference>
<evidence type="ECO:0000256" key="3">
    <source>
        <dbReference type="ARBA" id="ARBA00022553"/>
    </source>
</evidence>
<reference evidence="8 9" key="1">
    <citation type="journal article" date="2011" name="Proc. Natl. Acad. Sci. U.S.A.">
        <title>Evolutionary erosion of yeast sex chromosomes by mating-type switching accidents.</title>
        <authorList>
            <person name="Gordon J.L."/>
            <person name="Armisen D."/>
            <person name="Proux-Wera E."/>
            <person name="Oheigeartaigh S.S."/>
            <person name="Byrne K.P."/>
            <person name="Wolfe K.H."/>
        </authorList>
    </citation>
    <scope>NUCLEOTIDE SEQUENCE [LARGE SCALE GENOMIC DNA]</scope>
    <source>
        <strain evidence="9">ATCC 10597 / BCRC 20456 / CBS 421 / NBRC 0211 / NRRL Y-12639</strain>
    </source>
</reference>
<name>G0W5B5_NAUDC</name>
<keyword evidence="4" id="KW-0689">Ribosomal protein</keyword>
<dbReference type="PANTHER" id="PTHR21141:SF103">
    <property type="entry name" value="LARGE RIBOSOMAL SUBUNIT PROTEIN P2A"/>
    <property type="match status" value="1"/>
</dbReference>